<organism evidence="1 2">
    <name type="scientific">Segatella copri</name>
    <dbReference type="NCBI Taxonomy" id="165179"/>
    <lineage>
        <taxon>Bacteria</taxon>
        <taxon>Pseudomonadati</taxon>
        <taxon>Bacteroidota</taxon>
        <taxon>Bacteroidia</taxon>
        <taxon>Bacteroidales</taxon>
        <taxon>Prevotellaceae</taxon>
        <taxon>Segatella</taxon>
    </lineage>
</organism>
<comment type="caution">
    <text evidence="1">The sequence shown here is derived from an EMBL/GenBank/DDBJ whole genome shotgun (WGS) entry which is preliminary data.</text>
</comment>
<dbReference type="EMBL" id="QRIN01000024">
    <property type="protein sequence ID" value="RHG66130.1"/>
    <property type="molecule type" value="Genomic_DNA"/>
</dbReference>
<dbReference type="AlphaFoldDB" id="A0A3R6IEK2"/>
<proteinExistence type="predicted"/>
<evidence type="ECO:0000313" key="2">
    <source>
        <dbReference type="Proteomes" id="UP000286501"/>
    </source>
</evidence>
<reference evidence="1 2" key="1">
    <citation type="submission" date="2018-08" db="EMBL/GenBank/DDBJ databases">
        <title>A genome reference for cultivated species of the human gut microbiota.</title>
        <authorList>
            <person name="Zou Y."/>
            <person name="Xue W."/>
            <person name="Luo G."/>
        </authorList>
    </citation>
    <scope>NUCLEOTIDE SEQUENCE [LARGE SCALE GENOMIC DNA]</scope>
    <source>
        <strain evidence="1 2">AM22-1</strain>
    </source>
</reference>
<accession>A0A3R6IEK2</accession>
<protein>
    <submittedName>
        <fullName evidence="1">Uncharacterized protein</fullName>
    </submittedName>
</protein>
<dbReference type="Proteomes" id="UP000286501">
    <property type="component" value="Unassembled WGS sequence"/>
</dbReference>
<evidence type="ECO:0000313" key="1">
    <source>
        <dbReference type="EMBL" id="RHG66130.1"/>
    </source>
</evidence>
<sequence>MRRKQLTINIKTIKEDETFFYRKFIRFVIKHFTIVINNTIQMNGGQYIEHMNNYQRKEDEKCLDKE</sequence>
<name>A0A3R6IEK2_9BACT</name>
<gene>
    <name evidence="1" type="ORF">DW250_07300</name>
</gene>